<evidence type="ECO:0000256" key="1">
    <source>
        <dbReference type="SAM" id="MobiDB-lite"/>
    </source>
</evidence>
<evidence type="ECO:0000313" key="2">
    <source>
        <dbReference type="EMBL" id="GAQ86804.1"/>
    </source>
</evidence>
<dbReference type="AlphaFoldDB" id="A0A1Y1I769"/>
<name>A0A1Y1I769_KLENI</name>
<accession>A0A1Y1I769</accession>
<reference evidence="2 3" key="1">
    <citation type="journal article" date="2014" name="Nat. Commun.">
        <title>Klebsormidium flaccidum genome reveals primary factors for plant terrestrial adaptation.</title>
        <authorList>
            <person name="Hori K."/>
            <person name="Maruyama F."/>
            <person name="Fujisawa T."/>
            <person name="Togashi T."/>
            <person name="Yamamoto N."/>
            <person name="Seo M."/>
            <person name="Sato S."/>
            <person name="Yamada T."/>
            <person name="Mori H."/>
            <person name="Tajima N."/>
            <person name="Moriyama T."/>
            <person name="Ikeuchi M."/>
            <person name="Watanabe M."/>
            <person name="Wada H."/>
            <person name="Kobayashi K."/>
            <person name="Saito M."/>
            <person name="Masuda T."/>
            <person name="Sasaki-Sekimoto Y."/>
            <person name="Mashiguchi K."/>
            <person name="Awai K."/>
            <person name="Shimojima M."/>
            <person name="Masuda S."/>
            <person name="Iwai M."/>
            <person name="Nobusawa T."/>
            <person name="Narise T."/>
            <person name="Kondo S."/>
            <person name="Saito H."/>
            <person name="Sato R."/>
            <person name="Murakawa M."/>
            <person name="Ihara Y."/>
            <person name="Oshima-Yamada Y."/>
            <person name="Ohtaka K."/>
            <person name="Satoh M."/>
            <person name="Sonobe K."/>
            <person name="Ishii M."/>
            <person name="Ohtani R."/>
            <person name="Kanamori-Sato M."/>
            <person name="Honoki R."/>
            <person name="Miyazaki D."/>
            <person name="Mochizuki H."/>
            <person name="Umetsu J."/>
            <person name="Higashi K."/>
            <person name="Shibata D."/>
            <person name="Kamiya Y."/>
            <person name="Sato N."/>
            <person name="Nakamura Y."/>
            <person name="Tabata S."/>
            <person name="Ida S."/>
            <person name="Kurokawa K."/>
            <person name="Ohta H."/>
        </authorList>
    </citation>
    <scope>NUCLEOTIDE SEQUENCE [LARGE SCALE GENOMIC DNA]</scope>
    <source>
        <strain evidence="2 3">NIES-2285</strain>
    </source>
</reference>
<proteinExistence type="predicted"/>
<dbReference type="EMBL" id="DF237261">
    <property type="protein sequence ID" value="GAQ86804.1"/>
    <property type="molecule type" value="Genomic_DNA"/>
</dbReference>
<gene>
    <name evidence="2" type="ORF">KFL_003120110</name>
</gene>
<feature type="region of interest" description="Disordered" evidence="1">
    <location>
        <begin position="93"/>
        <end position="119"/>
    </location>
</feature>
<feature type="compositionally biased region" description="Basic and acidic residues" evidence="1">
    <location>
        <begin position="1"/>
        <end position="11"/>
    </location>
</feature>
<sequence length="166" mass="17805">MASDLRFRWESDPSSPEGSEEDIEGVEYAPRSIDGSDSGRSLEDFFSDGDSVSSQAPSFYRAIDNEKSRSPLHIPKGLAGVLSKALGYVTTSPSAFSSGSSFRKRTCLTPPGNPQASPRCYIPAGPQSFASKRASVETSVGEPNLGLPVRKRGGLGRKHRRVILSL</sequence>
<keyword evidence="3" id="KW-1185">Reference proteome</keyword>
<feature type="region of interest" description="Disordered" evidence="1">
    <location>
        <begin position="1"/>
        <end position="57"/>
    </location>
</feature>
<organism evidence="2 3">
    <name type="scientific">Klebsormidium nitens</name>
    <name type="common">Green alga</name>
    <name type="synonym">Ulothrix nitens</name>
    <dbReference type="NCBI Taxonomy" id="105231"/>
    <lineage>
        <taxon>Eukaryota</taxon>
        <taxon>Viridiplantae</taxon>
        <taxon>Streptophyta</taxon>
        <taxon>Klebsormidiophyceae</taxon>
        <taxon>Klebsormidiales</taxon>
        <taxon>Klebsormidiaceae</taxon>
        <taxon>Klebsormidium</taxon>
    </lineage>
</organism>
<evidence type="ECO:0000313" key="3">
    <source>
        <dbReference type="Proteomes" id="UP000054558"/>
    </source>
</evidence>
<protein>
    <submittedName>
        <fullName evidence="2">Uncharacterized protein</fullName>
    </submittedName>
</protein>
<dbReference type="Proteomes" id="UP000054558">
    <property type="component" value="Unassembled WGS sequence"/>
</dbReference>